<dbReference type="EMBL" id="MU266376">
    <property type="protein sequence ID" value="KAH7926863.1"/>
    <property type="molecule type" value="Genomic_DNA"/>
</dbReference>
<protein>
    <submittedName>
        <fullName evidence="1">HET-domain-containing protein</fullName>
    </submittedName>
</protein>
<comment type="caution">
    <text evidence="1">The sequence shown here is derived from an EMBL/GenBank/DDBJ whole genome shotgun (WGS) entry which is preliminary data.</text>
</comment>
<sequence>MIRLLNTKTLKLENHINTLEDGALPEYAILSHRWAREEVSYQELNNPSLASKLKGYNKIERCCAHALADGYEYLWVDTCCIDKSSSAELSEAINSMYRWYAQARVCYVYLEDVHSDDNPVAEFSEFRRSKWFTRGWTLQELIAPGTIVFLAMDWVEIGSKTSLISALAVITGVDEGVLLGKVSLAKISVATKMSWASQRNTTRVEDGAYSLMGLFGVHLPLIYGEGNNAFARLQLEILKMSNDQSIFAW</sequence>
<name>A0ACB8BPR2_9AGAM</name>
<organism evidence="1 2">
    <name type="scientific">Leucogyrophana mollusca</name>
    <dbReference type="NCBI Taxonomy" id="85980"/>
    <lineage>
        <taxon>Eukaryota</taxon>
        <taxon>Fungi</taxon>
        <taxon>Dikarya</taxon>
        <taxon>Basidiomycota</taxon>
        <taxon>Agaricomycotina</taxon>
        <taxon>Agaricomycetes</taxon>
        <taxon>Agaricomycetidae</taxon>
        <taxon>Boletales</taxon>
        <taxon>Boletales incertae sedis</taxon>
        <taxon>Leucogyrophana</taxon>
    </lineage>
</organism>
<reference evidence="1" key="1">
    <citation type="journal article" date="2021" name="New Phytol.">
        <title>Evolutionary innovations through gain and loss of genes in the ectomycorrhizal Boletales.</title>
        <authorList>
            <person name="Wu G."/>
            <person name="Miyauchi S."/>
            <person name="Morin E."/>
            <person name="Kuo A."/>
            <person name="Drula E."/>
            <person name="Varga T."/>
            <person name="Kohler A."/>
            <person name="Feng B."/>
            <person name="Cao Y."/>
            <person name="Lipzen A."/>
            <person name="Daum C."/>
            <person name="Hundley H."/>
            <person name="Pangilinan J."/>
            <person name="Johnson J."/>
            <person name="Barry K."/>
            <person name="LaButti K."/>
            <person name="Ng V."/>
            <person name="Ahrendt S."/>
            <person name="Min B."/>
            <person name="Choi I.G."/>
            <person name="Park H."/>
            <person name="Plett J.M."/>
            <person name="Magnuson J."/>
            <person name="Spatafora J.W."/>
            <person name="Nagy L.G."/>
            <person name="Henrissat B."/>
            <person name="Grigoriev I.V."/>
            <person name="Yang Z.L."/>
            <person name="Xu J."/>
            <person name="Martin F.M."/>
        </authorList>
    </citation>
    <scope>NUCLEOTIDE SEQUENCE</scope>
    <source>
        <strain evidence="1">KUC20120723A-06</strain>
    </source>
</reference>
<keyword evidence="2" id="KW-1185">Reference proteome</keyword>
<dbReference type="Proteomes" id="UP000790709">
    <property type="component" value="Unassembled WGS sequence"/>
</dbReference>
<evidence type="ECO:0000313" key="1">
    <source>
        <dbReference type="EMBL" id="KAH7926863.1"/>
    </source>
</evidence>
<proteinExistence type="predicted"/>
<accession>A0ACB8BPR2</accession>
<evidence type="ECO:0000313" key="2">
    <source>
        <dbReference type="Proteomes" id="UP000790709"/>
    </source>
</evidence>
<gene>
    <name evidence="1" type="ORF">BV22DRAFT_1062114</name>
</gene>
<feature type="non-terminal residue" evidence="1">
    <location>
        <position position="249"/>
    </location>
</feature>